<dbReference type="EMBL" id="JANJYJ010000005">
    <property type="protein sequence ID" value="KAK3212615.1"/>
    <property type="molecule type" value="Genomic_DNA"/>
</dbReference>
<dbReference type="Pfam" id="PF00295">
    <property type="entry name" value="Glyco_hydro_28"/>
    <property type="match status" value="1"/>
</dbReference>
<evidence type="ECO:0000256" key="1">
    <source>
        <dbReference type="ARBA" id="ARBA00004191"/>
    </source>
</evidence>
<dbReference type="AlphaFoldDB" id="A0AAE0E6T3"/>
<protein>
    <recommendedName>
        <fullName evidence="11">Polygalacturonase</fullName>
    </recommendedName>
</protein>
<evidence type="ECO:0000256" key="3">
    <source>
        <dbReference type="ARBA" id="ARBA00022512"/>
    </source>
</evidence>
<dbReference type="InterPro" id="IPR011050">
    <property type="entry name" value="Pectin_lyase_fold/virulence"/>
</dbReference>
<comment type="caution">
    <text evidence="9">The sequence shown here is derived from an EMBL/GenBank/DDBJ whole genome shotgun (WGS) entry which is preliminary data.</text>
</comment>
<keyword evidence="10" id="KW-1185">Reference proteome</keyword>
<evidence type="ECO:0000256" key="4">
    <source>
        <dbReference type="ARBA" id="ARBA00022525"/>
    </source>
</evidence>
<keyword evidence="3" id="KW-0134">Cell wall</keyword>
<name>A0AAE0E6T3_9ROSI</name>
<dbReference type="SUPFAM" id="SSF51126">
    <property type="entry name" value="Pectin lyase-like"/>
    <property type="match status" value="1"/>
</dbReference>
<evidence type="ECO:0000256" key="5">
    <source>
        <dbReference type="ARBA" id="ARBA00022801"/>
    </source>
</evidence>
<gene>
    <name evidence="9" type="ORF">Dsin_017321</name>
</gene>
<keyword evidence="7" id="KW-0961">Cell wall biogenesis/degradation</keyword>
<reference evidence="9" key="1">
    <citation type="journal article" date="2023" name="Plant J.">
        <title>Genome sequences and population genomics provide insights into the demographic history, inbreeding, and mutation load of two 'living fossil' tree species of Dipteronia.</title>
        <authorList>
            <person name="Feng Y."/>
            <person name="Comes H.P."/>
            <person name="Chen J."/>
            <person name="Zhu S."/>
            <person name="Lu R."/>
            <person name="Zhang X."/>
            <person name="Li P."/>
            <person name="Qiu J."/>
            <person name="Olsen K.M."/>
            <person name="Qiu Y."/>
        </authorList>
    </citation>
    <scope>NUCLEOTIDE SEQUENCE</scope>
    <source>
        <strain evidence="9">NBL</strain>
    </source>
</reference>
<dbReference type="PANTHER" id="PTHR31375">
    <property type="match status" value="1"/>
</dbReference>
<dbReference type="GO" id="GO:0005975">
    <property type="term" value="P:carbohydrate metabolic process"/>
    <property type="evidence" value="ECO:0007669"/>
    <property type="project" value="InterPro"/>
</dbReference>
<dbReference type="InterPro" id="IPR012334">
    <property type="entry name" value="Pectin_lyas_fold"/>
</dbReference>
<evidence type="ECO:0000256" key="6">
    <source>
        <dbReference type="ARBA" id="ARBA00023295"/>
    </source>
</evidence>
<organism evidence="9 10">
    <name type="scientific">Dipteronia sinensis</name>
    <dbReference type="NCBI Taxonomy" id="43782"/>
    <lineage>
        <taxon>Eukaryota</taxon>
        <taxon>Viridiplantae</taxon>
        <taxon>Streptophyta</taxon>
        <taxon>Embryophyta</taxon>
        <taxon>Tracheophyta</taxon>
        <taxon>Spermatophyta</taxon>
        <taxon>Magnoliopsida</taxon>
        <taxon>eudicotyledons</taxon>
        <taxon>Gunneridae</taxon>
        <taxon>Pentapetalae</taxon>
        <taxon>rosids</taxon>
        <taxon>malvids</taxon>
        <taxon>Sapindales</taxon>
        <taxon>Sapindaceae</taxon>
        <taxon>Hippocastanoideae</taxon>
        <taxon>Acereae</taxon>
        <taxon>Dipteronia</taxon>
    </lineage>
</organism>
<evidence type="ECO:0000256" key="7">
    <source>
        <dbReference type="ARBA" id="ARBA00023316"/>
    </source>
</evidence>
<dbReference type="GO" id="GO:0004650">
    <property type="term" value="F:polygalacturonase activity"/>
    <property type="evidence" value="ECO:0007669"/>
    <property type="project" value="InterPro"/>
</dbReference>
<evidence type="ECO:0000313" key="10">
    <source>
        <dbReference type="Proteomes" id="UP001281410"/>
    </source>
</evidence>
<sequence length="135" mass="14994">MKVTCGPDHGISVGSLGKYKNEEPVVGVTVRNFTFFNTMNGVRIKTWPDSFRGSVSDIHFEDIIMNNVSSPMIIDQVYCPHNKCNAKLPSLVRISNVSFKNIRGAYHARGVKIVDIDLRYTGKDTRAAVSECSNV</sequence>
<evidence type="ECO:0000313" key="9">
    <source>
        <dbReference type="EMBL" id="KAK3212615.1"/>
    </source>
</evidence>
<evidence type="ECO:0000256" key="8">
    <source>
        <dbReference type="RuleBase" id="RU361169"/>
    </source>
</evidence>
<accession>A0AAE0E6T3</accession>
<dbReference type="InterPro" id="IPR000743">
    <property type="entry name" value="Glyco_hydro_28"/>
</dbReference>
<keyword evidence="4" id="KW-0964">Secreted</keyword>
<proteinExistence type="inferred from homology"/>
<comment type="subcellular location">
    <subcellularLocation>
        <location evidence="1">Secreted</location>
        <location evidence="1">Cell wall</location>
    </subcellularLocation>
</comment>
<keyword evidence="6 8" id="KW-0326">Glycosidase</keyword>
<comment type="similarity">
    <text evidence="2 8">Belongs to the glycosyl hydrolase 28 family.</text>
</comment>
<dbReference type="Gene3D" id="2.160.20.10">
    <property type="entry name" value="Single-stranded right-handed beta-helix, Pectin lyase-like"/>
    <property type="match status" value="1"/>
</dbReference>
<dbReference type="Proteomes" id="UP001281410">
    <property type="component" value="Unassembled WGS sequence"/>
</dbReference>
<evidence type="ECO:0008006" key="11">
    <source>
        <dbReference type="Google" id="ProtNLM"/>
    </source>
</evidence>
<keyword evidence="5 8" id="KW-0378">Hydrolase</keyword>
<evidence type="ECO:0000256" key="2">
    <source>
        <dbReference type="ARBA" id="ARBA00008834"/>
    </source>
</evidence>
<dbReference type="GO" id="GO:0071555">
    <property type="term" value="P:cell wall organization"/>
    <property type="evidence" value="ECO:0007669"/>
    <property type="project" value="UniProtKB-KW"/>
</dbReference>